<proteinExistence type="predicted"/>
<dbReference type="InterPro" id="IPR008914">
    <property type="entry name" value="PEBP"/>
</dbReference>
<evidence type="ECO:0000313" key="2">
    <source>
        <dbReference type="EMBL" id="QOW19598.1"/>
    </source>
</evidence>
<dbReference type="CDD" id="cd00865">
    <property type="entry name" value="PEBP_bact_arch"/>
    <property type="match status" value="1"/>
</dbReference>
<dbReference type="RefSeq" id="WP_193985262.1">
    <property type="nucleotide sequence ID" value="NZ_CP063656.1"/>
</dbReference>
<dbReference type="SUPFAM" id="SSF49777">
    <property type="entry name" value="PEBP-like"/>
    <property type="match status" value="1"/>
</dbReference>
<protein>
    <submittedName>
        <fullName evidence="2">YbhB/YbcL family Raf kinase inhibitor-like protein</fullName>
    </submittedName>
</protein>
<evidence type="ECO:0000313" key="3">
    <source>
        <dbReference type="Proteomes" id="UP000594059"/>
    </source>
</evidence>
<accession>A0A7S6UG11</accession>
<dbReference type="PANTHER" id="PTHR30289:SF1">
    <property type="entry name" value="PEBP (PHOSPHATIDYLETHANOLAMINE-BINDING PROTEIN) FAMILY PROTEIN"/>
    <property type="match status" value="1"/>
</dbReference>
<dbReference type="Gene3D" id="3.90.280.10">
    <property type="entry name" value="PEBP-like"/>
    <property type="match status" value="1"/>
</dbReference>
<dbReference type="Proteomes" id="UP000594059">
    <property type="component" value="Chromosome"/>
</dbReference>
<evidence type="ECO:0000256" key="1">
    <source>
        <dbReference type="SAM" id="MobiDB-lite"/>
    </source>
</evidence>
<gene>
    <name evidence="2" type="ORF">INQ41_00390</name>
</gene>
<dbReference type="PANTHER" id="PTHR30289">
    <property type="entry name" value="UNCHARACTERIZED PROTEIN YBCL-RELATED"/>
    <property type="match status" value="1"/>
</dbReference>
<dbReference type="Pfam" id="PF01161">
    <property type="entry name" value="PBP"/>
    <property type="match status" value="1"/>
</dbReference>
<dbReference type="InterPro" id="IPR005247">
    <property type="entry name" value="YbhB_YbcL/LppC-like"/>
</dbReference>
<keyword evidence="3" id="KW-1185">Reference proteome</keyword>
<dbReference type="NCBIfam" id="TIGR00481">
    <property type="entry name" value="YbhB/YbcL family Raf kinase inhibitor-like protein"/>
    <property type="match status" value="1"/>
</dbReference>
<reference evidence="2 3" key="1">
    <citation type="submission" date="2020-10" db="EMBL/GenBank/DDBJ databases">
        <title>complete genome sequencing of Lysobacter sp. H21R20.</title>
        <authorList>
            <person name="Bae J.-W."/>
            <person name="Lee S.-Y."/>
        </authorList>
    </citation>
    <scope>NUCLEOTIDE SEQUENCE [LARGE SCALE GENOMIC DNA]</scope>
    <source>
        <strain evidence="2 3">H21R20</strain>
    </source>
</reference>
<name>A0A7S6UG11_9GAMM</name>
<dbReference type="EMBL" id="CP063656">
    <property type="protein sequence ID" value="QOW19598.1"/>
    <property type="molecule type" value="Genomic_DNA"/>
</dbReference>
<dbReference type="InterPro" id="IPR036610">
    <property type="entry name" value="PEBP-like_sf"/>
</dbReference>
<dbReference type="AlphaFoldDB" id="A0A7S6UG11"/>
<dbReference type="KEGG" id="lcic:INQ41_00390"/>
<sequence length="206" mass="22545">MRIHSDSFQRHQSLPAEFAAGQPTADGFGFAPNRNPHLAWDEVPDGTRSFVLICVDPDVPTVAEMVGKEGVSIPVDQPRTDFIHWVMVDIPATVTEIAAGACSDGVVPHGKQNPGGPEGSRQGLNDYTGWFADDPAMAGDWRGYDGPFPPPNDLRMHRYFFRVFALDVERLPLPDRFTAADALTAMQGHVLAEADTYATYSLHPDL</sequence>
<feature type="region of interest" description="Disordered" evidence="1">
    <location>
        <begin position="1"/>
        <end position="30"/>
    </location>
</feature>
<organism evidence="2 3">
    <name type="scientific">Novilysobacter ciconiae</name>
    <dbReference type="NCBI Taxonomy" id="2781022"/>
    <lineage>
        <taxon>Bacteria</taxon>
        <taxon>Pseudomonadati</taxon>
        <taxon>Pseudomonadota</taxon>
        <taxon>Gammaproteobacteria</taxon>
        <taxon>Lysobacterales</taxon>
        <taxon>Lysobacteraceae</taxon>
        <taxon>Novilysobacter</taxon>
    </lineage>
</organism>